<evidence type="ECO:0000256" key="1">
    <source>
        <dbReference type="SAM" id="MobiDB-lite"/>
    </source>
</evidence>
<gene>
    <name evidence="2" type="ORF">OKIOD_LOCUS7680</name>
</gene>
<keyword evidence="3" id="KW-1185">Reference proteome</keyword>
<organism evidence="2 3">
    <name type="scientific">Oikopleura dioica</name>
    <name type="common">Tunicate</name>
    <dbReference type="NCBI Taxonomy" id="34765"/>
    <lineage>
        <taxon>Eukaryota</taxon>
        <taxon>Metazoa</taxon>
        <taxon>Chordata</taxon>
        <taxon>Tunicata</taxon>
        <taxon>Appendicularia</taxon>
        <taxon>Copelata</taxon>
        <taxon>Oikopleuridae</taxon>
        <taxon>Oikopleura</taxon>
    </lineage>
</organism>
<feature type="region of interest" description="Disordered" evidence="1">
    <location>
        <begin position="244"/>
        <end position="274"/>
    </location>
</feature>
<accession>A0ABN7SK08</accession>
<sequence>MLRATSISLKSTRQVPRKVDYQNSPSIYKSIVKSGKKRAFQRRREPVDSMWTRPSHPADVKREYLFENERDLERWIRTGKFSELVDEQKFKKLEFVLGTVHKRIASNRVEVLVQDAEYLYITHSFNHEEALVAVVDDGKTCPGDYIFARKIDENSPIATHELQDIIRHSGHVQCPLTGWLIRENKLVDPAEEGENCFDRSYIEEMHDQYLDRRVHNYKYRDDFNRDHTTYELRWNTDEIEHSASLTESSKQAHKSADSLRQKRIQSLRSKLKSE</sequence>
<evidence type="ECO:0000313" key="2">
    <source>
        <dbReference type="EMBL" id="CAG5098956.1"/>
    </source>
</evidence>
<dbReference type="Gene3D" id="2.40.50.140">
    <property type="entry name" value="Nucleic acid-binding proteins"/>
    <property type="match status" value="1"/>
</dbReference>
<reference evidence="2 3" key="1">
    <citation type="submission" date="2021-04" db="EMBL/GenBank/DDBJ databases">
        <authorList>
            <person name="Bliznina A."/>
        </authorList>
    </citation>
    <scope>NUCLEOTIDE SEQUENCE [LARGE SCALE GENOMIC DNA]</scope>
</reference>
<dbReference type="InterPro" id="IPR012340">
    <property type="entry name" value="NA-bd_OB-fold"/>
</dbReference>
<proteinExistence type="predicted"/>
<evidence type="ECO:0000313" key="3">
    <source>
        <dbReference type="Proteomes" id="UP001158576"/>
    </source>
</evidence>
<protein>
    <submittedName>
        <fullName evidence="2">Oidioi.mRNA.OKI2018_I69.XSR.g16122.t1.cds</fullName>
    </submittedName>
</protein>
<name>A0ABN7SK08_OIKDI</name>
<dbReference type="Proteomes" id="UP001158576">
    <property type="component" value="Chromosome XSR"/>
</dbReference>
<dbReference type="EMBL" id="OU015569">
    <property type="protein sequence ID" value="CAG5098956.1"/>
    <property type="molecule type" value="Genomic_DNA"/>
</dbReference>